<sequence>MKTFKSYLNSSLAEDKNQFHIIVIGDAAEIEDPEEGKWVASGVMDYWKRVEKPAYDDTKHQLHLARKKHVHTVLRKISWHVNGFKNDKNAINNNLNGVESAKNIAKAIIKLPEDKILEIVPNENVAAILAGVDYLPNKCKIFVFKIA</sequence>
<dbReference type="OrthoDB" id="1358241at2"/>
<reference evidence="1 2" key="1">
    <citation type="submission" date="2013-09" db="EMBL/GenBank/DDBJ databases">
        <authorList>
            <person name="Zeng Z."/>
            <person name="Chen C."/>
        </authorList>
    </citation>
    <scope>NUCLEOTIDE SEQUENCE [LARGE SCALE GENOMIC DNA]</scope>
    <source>
        <strain evidence="1 2">WB 3.3-2</strain>
    </source>
</reference>
<protein>
    <submittedName>
        <fullName evidence="1">Uncharacterized protein</fullName>
    </submittedName>
</protein>
<proteinExistence type="predicted"/>
<dbReference type="eggNOG" id="ENOG503019M">
    <property type="taxonomic scope" value="Bacteria"/>
</dbReference>
<gene>
    <name evidence="1" type="ORF">Q765_03705</name>
</gene>
<dbReference type="InterPro" id="IPR045947">
    <property type="entry name" value="DUF6367"/>
</dbReference>
<organism evidence="1 2">
    <name type="scientific">Flavobacterium rivuli WB 3.3-2 = DSM 21788</name>
    <dbReference type="NCBI Taxonomy" id="1121895"/>
    <lineage>
        <taxon>Bacteria</taxon>
        <taxon>Pseudomonadati</taxon>
        <taxon>Bacteroidota</taxon>
        <taxon>Flavobacteriia</taxon>
        <taxon>Flavobacteriales</taxon>
        <taxon>Flavobacteriaceae</taxon>
        <taxon>Flavobacterium</taxon>
    </lineage>
</organism>
<dbReference type="RefSeq" id="WP_020212169.1">
    <property type="nucleotide sequence ID" value="NZ_JRLX01000002.1"/>
</dbReference>
<dbReference type="AlphaFoldDB" id="A0A0A2M6B3"/>
<comment type="caution">
    <text evidence="1">The sequence shown here is derived from an EMBL/GenBank/DDBJ whole genome shotgun (WGS) entry which is preliminary data.</text>
</comment>
<name>A0A0A2M6B3_9FLAO</name>
<keyword evidence="2" id="KW-1185">Reference proteome</keyword>
<dbReference type="EMBL" id="JRLX01000002">
    <property type="protein sequence ID" value="KGO88162.1"/>
    <property type="molecule type" value="Genomic_DNA"/>
</dbReference>
<accession>A0A0A2M6B3</accession>
<dbReference type="Proteomes" id="UP000030152">
    <property type="component" value="Unassembled WGS sequence"/>
</dbReference>
<dbReference type="Pfam" id="PF19894">
    <property type="entry name" value="DUF6367"/>
    <property type="match status" value="1"/>
</dbReference>
<evidence type="ECO:0000313" key="1">
    <source>
        <dbReference type="EMBL" id="KGO88162.1"/>
    </source>
</evidence>
<evidence type="ECO:0000313" key="2">
    <source>
        <dbReference type="Proteomes" id="UP000030152"/>
    </source>
</evidence>